<dbReference type="Proteomes" id="UP000218387">
    <property type="component" value="Chromosome"/>
</dbReference>
<dbReference type="PANTHER" id="PTHR45138">
    <property type="entry name" value="REGULATORY COMPONENTS OF SENSORY TRANSDUCTION SYSTEM"/>
    <property type="match status" value="1"/>
</dbReference>
<sequence length="317" mass="36282">MRASERQTVLIVDDSILICQQIKNIMKEEDINLEEAHSAKEALAAMELCRPDLVLLDVVLPDAEGYDLCRQLQERDENNASIIFITSKDSDKDVMRGFSLGACDYIKKPFGQEELKSRVVAHLSMKKQKDELDRMNRELKNNMEKLNYMAFRDGLTGLYNRRYVQDDLMGEMQSHNRKDVGCVLIMGDVDDFKIVNDQYGHEAGDVALICVSNIMESICRRHRVIRWGGEEFLIVLFSVTEEEAYEISESIRGEVEAFPFVDGDTSFNCTITLGLSVYDDTEDMKHNIERADKALYAGKRSGKNRSVWYSEVQGMEL</sequence>
<evidence type="ECO:0000313" key="8">
    <source>
        <dbReference type="Proteomes" id="UP000218387"/>
    </source>
</evidence>
<dbReference type="NCBIfam" id="TIGR00254">
    <property type="entry name" value="GGDEF"/>
    <property type="match status" value="1"/>
</dbReference>
<dbReference type="PROSITE" id="PS50110">
    <property type="entry name" value="RESPONSE_REGULATORY"/>
    <property type="match status" value="1"/>
</dbReference>
<dbReference type="AlphaFoldDB" id="A0A4P9CAW6"/>
<dbReference type="Pfam" id="PF00072">
    <property type="entry name" value="Response_reg"/>
    <property type="match status" value="1"/>
</dbReference>
<dbReference type="GO" id="GO:0052621">
    <property type="term" value="F:diguanylate cyclase activity"/>
    <property type="evidence" value="ECO:0007669"/>
    <property type="project" value="TreeGrafter"/>
</dbReference>
<feature type="coiled-coil region" evidence="4">
    <location>
        <begin position="122"/>
        <end position="149"/>
    </location>
</feature>
<evidence type="ECO:0000256" key="3">
    <source>
        <dbReference type="PROSITE-ProRule" id="PRU00169"/>
    </source>
</evidence>
<keyword evidence="4" id="KW-0175">Coiled coil</keyword>
<dbReference type="PANTHER" id="PTHR45138:SF9">
    <property type="entry name" value="DIGUANYLATE CYCLASE DGCM-RELATED"/>
    <property type="match status" value="1"/>
</dbReference>
<dbReference type="Gene3D" id="3.40.50.2300">
    <property type="match status" value="1"/>
</dbReference>
<keyword evidence="3" id="KW-0597">Phosphoprotein</keyword>
<feature type="domain" description="Response regulatory" evidence="5">
    <location>
        <begin position="8"/>
        <end position="123"/>
    </location>
</feature>
<comment type="function">
    <text evidence="2">May play the central regulatory role in sporulation. It may be an element of the effector pathway responsible for the activation of sporulation genes in response to nutritional stress. Spo0A may act in concert with spo0H (a sigma factor) to control the expression of some genes that are critical to the sporulation process.</text>
</comment>
<dbReference type="GO" id="GO:1902201">
    <property type="term" value="P:negative regulation of bacterial-type flagellum-dependent cell motility"/>
    <property type="evidence" value="ECO:0007669"/>
    <property type="project" value="TreeGrafter"/>
</dbReference>
<dbReference type="KEGG" id="emt:CPZ25_011810"/>
<dbReference type="Gene3D" id="3.30.70.270">
    <property type="match status" value="1"/>
</dbReference>
<proteinExistence type="predicted"/>
<keyword evidence="8" id="KW-1185">Reference proteome</keyword>
<reference evidence="7 8" key="1">
    <citation type="submission" date="2018-05" db="EMBL/GenBank/DDBJ databases">
        <title>Genome comparison of Eubacterium sp.</title>
        <authorList>
            <person name="Feng Y."/>
            <person name="Sanchez-Andrea I."/>
            <person name="Stams A.J.M."/>
            <person name="De Vos W.M."/>
        </authorList>
    </citation>
    <scope>NUCLEOTIDE SEQUENCE [LARGE SCALE GENOMIC DNA]</scope>
    <source>
        <strain evidence="7 8">YI</strain>
    </source>
</reference>
<evidence type="ECO:0000259" key="5">
    <source>
        <dbReference type="PROSITE" id="PS50110"/>
    </source>
</evidence>
<name>A0A4P9CAW6_EUBML</name>
<dbReference type="SMART" id="SM00267">
    <property type="entry name" value="GGDEF"/>
    <property type="match status" value="1"/>
</dbReference>
<dbReference type="InterPro" id="IPR029787">
    <property type="entry name" value="Nucleotide_cyclase"/>
</dbReference>
<dbReference type="InterPro" id="IPR050469">
    <property type="entry name" value="Diguanylate_Cyclase"/>
</dbReference>
<dbReference type="GO" id="GO:0043709">
    <property type="term" value="P:cell adhesion involved in single-species biofilm formation"/>
    <property type="evidence" value="ECO:0007669"/>
    <property type="project" value="TreeGrafter"/>
</dbReference>
<accession>A0A4P9CAW6</accession>
<dbReference type="SUPFAM" id="SSF52172">
    <property type="entry name" value="CheY-like"/>
    <property type="match status" value="1"/>
</dbReference>
<feature type="domain" description="GGDEF" evidence="6">
    <location>
        <begin position="180"/>
        <end position="311"/>
    </location>
</feature>
<dbReference type="SMART" id="SM00448">
    <property type="entry name" value="REC"/>
    <property type="match status" value="1"/>
</dbReference>
<dbReference type="GO" id="GO:0005886">
    <property type="term" value="C:plasma membrane"/>
    <property type="evidence" value="ECO:0007669"/>
    <property type="project" value="TreeGrafter"/>
</dbReference>
<protein>
    <recommendedName>
        <fullName evidence="1">Stage 0 sporulation protein A homolog</fullName>
    </recommendedName>
</protein>
<dbReference type="InterPro" id="IPR043128">
    <property type="entry name" value="Rev_trsase/Diguanyl_cyclase"/>
</dbReference>
<dbReference type="EMBL" id="CP029487">
    <property type="protein sequence ID" value="QCT71981.1"/>
    <property type="molecule type" value="Genomic_DNA"/>
</dbReference>
<evidence type="ECO:0000256" key="4">
    <source>
        <dbReference type="SAM" id="Coils"/>
    </source>
</evidence>
<dbReference type="FunFam" id="3.30.70.270:FF:000001">
    <property type="entry name" value="Diguanylate cyclase domain protein"/>
    <property type="match status" value="1"/>
</dbReference>
<evidence type="ECO:0000256" key="1">
    <source>
        <dbReference type="ARBA" id="ARBA00018672"/>
    </source>
</evidence>
<dbReference type="InterPro" id="IPR001789">
    <property type="entry name" value="Sig_transdc_resp-reg_receiver"/>
</dbReference>
<dbReference type="CDD" id="cd17574">
    <property type="entry name" value="REC_OmpR"/>
    <property type="match status" value="1"/>
</dbReference>
<gene>
    <name evidence="7" type="ORF">CPZ25_011810</name>
</gene>
<dbReference type="InterPro" id="IPR000160">
    <property type="entry name" value="GGDEF_dom"/>
</dbReference>
<dbReference type="GO" id="GO:0000160">
    <property type="term" value="P:phosphorelay signal transduction system"/>
    <property type="evidence" value="ECO:0007669"/>
    <property type="project" value="InterPro"/>
</dbReference>
<dbReference type="RefSeq" id="WP_096920507.1">
    <property type="nucleotide sequence ID" value="NZ_CP029487.1"/>
</dbReference>
<feature type="modified residue" description="4-aspartylphosphate" evidence="3">
    <location>
        <position position="57"/>
    </location>
</feature>
<dbReference type="CDD" id="cd01949">
    <property type="entry name" value="GGDEF"/>
    <property type="match status" value="1"/>
</dbReference>
<dbReference type="PROSITE" id="PS50887">
    <property type="entry name" value="GGDEF"/>
    <property type="match status" value="1"/>
</dbReference>
<evidence type="ECO:0000256" key="2">
    <source>
        <dbReference type="ARBA" id="ARBA00024867"/>
    </source>
</evidence>
<evidence type="ECO:0000313" key="7">
    <source>
        <dbReference type="EMBL" id="QCT71981.1"/>
    </source>
</evidence>
<dbReference type="Pfam" id="PF00990">
    <property type="entry name" value="GGDEF"/>
    <property type="match status" value="1"/>
</dbReference>
<dbReference type="SUPFAM" id="SSF55073">
    <property type="entry name" value="Nucleotide cyclase"/>
    <property type="match status" value="1"/>
</dbReference>
<dbReference type="InterPro" id="IPR011006">
    <property type="entry name" value="CheY-like_superfamily"/>
</dbReference>
<organism evidence="7 8">
    <name type="scientific">Eubacterium maltosivorans</name>
    <dbReference type="NCBI Taxonomy" id="2041044"/>
    <lineage>
        <taxon>Bacteria</taxon>
        <taxon>Bacillati</taxon>
        <taxon>Bacillota</taxon>
        <taxon>Clostridia</taxon>
        <taxon>Eubacteriales</taxon>
        <taxon>Eubacteriaceae</taxon>
        <taxon>Eubacterium</taxon>
    </lineage>
</organism>
<evidence type="ECO:0000259" key="6">
    <source>
        <dbReference type="PROSITE" id="PS50887"/>
    </source>
</evidence>